<dbReference type="Proteomes" id="UP000589132">
    <property type="component" value="Unassembled WGS sequence"/>
</dbReference>
<organism evidence="1 2">
    <name type="scientific">Marine Group III euryarchaeote</name>
    <dbReference type="NCBI Taxonomy" id="2173149"/>
    <lineage>
        <taxon>Archaea</taxon>
        <taxon>Methanobacteriati</taxon>
        <taxon>Thermoplasmatota</taxon>
        <taxon>Thermoplasmata</taxon>
        <taxon>Candidatus Thermoprofundales</taxon>
    </lineage>
</organism>
<gene>
    <name evidence="1" type="ORF">EYO15_00535</name>
</gene>
<feature type="non-terminal residue" evidence="1">
    <location>
        <position position="1"/>
    </location>
</feature>
<dbReference type="AlphaFoldDB" id="A0A7J4CZE3"/>
<protein>
    <submittedName>
        <fullName evidence="1">MBL fold metallo-hydrolase</fullName>
    </submittedName>
</protein>
<evidence type="ECO:0000313" key="1">
    <source>
        <dbReference type="EMBL" id="HIA97658.1"/>
    </source>
</evidence>
<reference evidence="2" key="1">
    <citation type="journal article" date="2019" name="bioRxiv">
        <title>Genome diversification in globally distributed novel marine Proteobacteria is linked to environmental adaptation.</title>
        <authorList>
            <person name="Zhou Z."/>
            <person name="Tran P.Q."/>
            <person name="Kieft K."/>
            <person name="Anantharaman K."/>
        </authorList>
    </citation>
    <scope>NUCLEOTIDE SEQUENCE [LARGE SCALE GENOMIC DNA]</scope>
</reference>
<name>A0A7J4CZE3_9ARCH</name>
<proteinExistence type="predicted"/>
<accession>A0A7J4CZE3</accession>
<evidence type="ECO:0000313" key="2">
    <source>
        <dbReference type="Proteomes" id="UP000589132"/>
    </source>
</evidence>
<comment type="caution">
    <text evidence="1">The sequence shown here is derived from an EMBL/GenBank/DDBJ whole genome shotgun (WGS) entry which is preliminary data.</text>
</comment>
<sequence length="48" mass="5559">HSQIVDFINGCNPEKVILYHGDNREAFIEDLKDYELVLPQENESIEIA</sequence>
<dbReference type="GO" id="GO:0016787">
    <property type="term" value="F:hydrolase activity"/>
    <property type="evidence" value="ECO:0007669"/>
    <property type="project" value="UniProtKB-KW"/>
</dbReference>
<dbReference type="EMBL" id="DTTC01000022">
    <property type="protein sequence ID" value="HIA97658.1"/>
    <property type="molecule type" value="Genomic_DNA"/>
</dbReference>
<keyword evidence="1" id="KW-0378">Hydrolase</keyword>